<evidence type="ECO:0000256" key="1">
    <source>
        <dbReference type="SAM" id="MobiDB-lite"/>
    </source>
</evidence>
<feature type="region of interest" description="Disordered" evidence="1">
    <location>
        <begin position="178"/>
        <end position="234"/>
    </location>
</feature>
<dbReference type="EMBL" id="ML014127">
    <property type="protein sequence ID" value="RKP03154.1"/>
    <property type="molecule type" value="Genomic_DNA"/>
</dbReference>
<organism evidence="2 3">
    <name type="scientific">Caulochytrium protostelioides</name>
    <dbReference type="NCBI Taxonomy" id="1555241"/>
    <lineage>
        <taxon>Eukaryota</taxon>
        <taxon>Fungi</taxon>
        <taxon>Fungi incertae sedis</taxon>
        <taxon>Chytridiomycota</taxon>
        <taxon>Chytridiomycota incertae sedis</taxon>
        <taxon>Chytridiomycetes</taxon>
        <taxon>Caulochytriales</taxon>
        <taxon>Caulochytriaceae</taxon>
        <taxon>Caulochytrium</taxon>
    </lineage>
</organism>
<dbReference type="AlphaFoldDB" id="A0A4P9XCH7"/>
<keyword evidence="3" id="KW-1185">Reference proteome</keyword>
<dbReference type="Proteomes" id="UP000274922">
    <property type="component" value="Unassembled WGS sequence"/>
</dbReference>
<feature type="compositionally biased region" description="Pro residues" evidence="1">
    <location>
        <begin position="204"/>
        <end position="213"/>
    </location>
</feature>
<evidence type="ECO:0000313" key="2">
    <source>
        <dbReference type="EMBL" id="RKP03154.1"/>
    </source>
</evidence>
<feature type="region of interest" description="Disordered" evidence="1">
    <location>
        <begin position="700"/>
        <end position="727"/>
    </location>
</feature>
<proteinExistence type="predicted"/>
<feature type="compositionally biased region" description="Pro residues" evidence="1">
    <location>
        <begin position="179"/>
        <end position="195"/>
    </location>
</feature>
<reference evidence="3" key="1">
    <citation type="journal article" date="2018" name="Nat. Microbiol.">
        <title>Leveraging single-cell genomics to expand the fungal tree of life.</title>
        <authorList>
            <person name="Ahrendt S.R."/>
            <person name="Quandt C.A."/>
            <person name="Ciobanu D."/>
            <person name="Clum A."/>
            <person name="Salamov A."/>
            <person name="Andreopoulos B."/>
            <person name="Cheng J.F."/>
            <person name="Woyke T."/>
            <person name="Pelin A."/>
            <person name="Henrissat B."/>
            <person name="Reynolds N.K."/>
            <person name="Benny G.L."/>
            <person name="Smith M.E."/>
            <person name="James T.Y."/>
            <person name="Grigoriev I.V."/>
        </authorList>
    </citation>
    <scope>NUCLEOTIDE SEQUENCE [LARGE SCALE GENOMIC DNA]</scope>
    <source>
        <strain evidence="3">ATCC 52028</strain>
    </source>
</reference>
<protein>
    <submittedName>
        <fullName evidence="2">Uncharacterized protein</fullName>
    </submittedName>
</protein>
<accession>A0A4P9XCH7</accession>
<sequence length="727" mass="78716">MPRRRDDVAARIRTQTLCWPPAHWPPGYFAELFPAPRLQEIAPDGQVLAVHDNDRVLRESARSGLRKRVFDLRLFASPMNAASLSAWVDLLQHLLYSRSTAIHEIHAARDRILATLHAHGTRLLVGWSRHYRRDRHGAHGAHDRTRGASSYATADVTYARLGKLIEFAADRARAARPWLNPPAATPSPTGNPPTPTTTTTSATPPVPPAPPPLTTTTRGETRADPARTTGAANATSRHAWYQALAVLEILNVLFRLDAARLAQAAWQECGGRATDEENRLGAAPHEAEGPAAAARRRGVWSKSLLYRCYLGLRAVNYVPQTVEADFPRYYARTLLVLWEHLPTPAYASRELWAHMSFEAAFDLPGEASGPELSSTHDANDARDATERHVDEIVVRVISPFLDNLYVLCSHLGVAPGTASSRSQLLAALRDFVEPRRLNTIRLCQILEAAETPGLACHVGYMAIRATMEHARHPRGDMNLVALLQLVLPDAVSQVLEAHAAAPAAAGGLRRGVAHAATPDGAHTADGIAHARGMRHTLLRLPKELPSYAWPLPRHLSAEQRAQHLDAIEPPATDPDAVRRLAIKTRKRNALLYAVIVEAYLVFYADEWACVVPALRRLVPVALDRLAAALEHIDTPQAPVKRAWTAASASAVAPASASAPPAGPVAGGAGEAIAAQGPRVHVRLRLLASAIRASLAAATASAPDGPGRVLTQAASRRNTRWADRPDGS</sequence>
<evidence type="ECO:0000313" key="3">
    <source>
        <dbReference type="Proteomes" id="UP000274922"/>
    </source>
</evidence>
<name>A0A4P9XCH7_9FUNG</name>
<gene>
    <name evidence="2" type="ORF">CXG81DRAFT_24155</name>
</gene>